<keyword evidence="1" id="KW-0547">Nucleotide-binding</keyword>
<dbReference type="InterPro" id="IPR013646">
    <property type="entry name" value="YGR210-like_G4"/>
</dbReference>
<proteinExistence type="predicted"/>
<keyword evidence="4" id="KW-1185">Reference proteome</keyword>
<dbReference type="GO" id="GO:0016887">
    <property type="term" value="F:ATP hydrolysis activity"/>
    <property type="evidence" value="ECO:0007669"/>
    <property type="project" value="TreeGrafter"/>
</dbReference>
<gene>
    <name evidence="3" type="ORF">SAMN06264867_106184</name>
</gene>
<evidence type="ECO:0000313" key="4">
    <source>
        <dbReference type="Proteomes" id="UP000319712"/>
    </source>
</evidence>
<dbReference type="PROSITE" id="PS51710">
    <property type="entry name" value="G_OBG"/>
    <property type="match status" value="1"/>
</dbReference>
<dbReference type="InterPro" id="IPR027417">
    <property type="entry name" value="P-loop_NTPase"/>
</dbReference>
<feature type="domain" description="OBG-type G" evidence="2">
    <location>
        <begin position="27"/>
        <end position="296"/>
    </location>
</feature>
<dbReference type="NCBIfam" id="NF007171">
    <property type="entry name" value="PRK09602.1"/>
    <property type="match status" value="1"/>
</dbReference>
<dbReference type="InterPro" id="IPR012675">
    <property type="entry name" value="Beta-grasp_dom_sf"/>
</dbReference>
<dbReference type="PRINTS" id="PR00326">
    <property type="entry name" value="GTP1OBG"/>
</dbReference>
<dbReference type="InterPro" id="IPR006073">
    <property type="entry name" value="GTP-bd"/>
</dbReference>
<reference evidence="3 4" key="1">
    <citation type="submission" date="2017-05" db="EMBL/GenBank/DDBJ databases">
        <authorList>
            <person name="Varghese N."/>
            <person name="Submissions S."/>
        </authorList>
    </citation>
    <scope>NUCLEOTIDE SEQUENCE [LARGE SCALE GENOMIC DNA]</scope>
    <source>
        <strain evidence="3 4">DSM 19504</strain>
    </source>
</reference>
<sequence length="424" mass="45994">MRTMISHALGPLASLFTPDCPLRVMSYRIGLVGKPSVGKSTFFNAATMNDVPEGAYPFTTIDPSVGEAYVRVECAAPEFDETCTPSVGVCRDGTRFVPIELVDVAGLVPGAHEGRGLGNQFLTDLNETDALVHVVDFSGTTDIEGERTEGHDPREDIDFLEEELDAWYLDVLSKGLEKYETRYQGSEAAIEEELAEQMSAFGITKDEMKQVILAEGLELEPETWDGEDREELAREIRKRTKPMVVAANKTDTPEARENWAEITSDPDYDHLSFVPASAHAEKALKNADEAGVVDYTAGDDDFAIVGDVSDEQAAGLDAIRDHVTEYGGTGVQAALEAAVFDVLGCIAVFPGSANGSKDEKGVFRDCFLLPEGATTEDFAYHIHSDIGEGLLHGTDCRSGRQVGTDHDLSHRDVIELISTKQAAP</sequence>
<evidence type="ECO:0000256" key="1">
    <source>
        <dbReference type="ARBA" id="ARBA00022741"/>
    </source>
</evidence>
<dbReference type="PANTHER" id="PTHR23305">
    <property type="entry name" value="OBG GTPASE FAMILY"/>
    <property type="match status" value="1"/>
</dbReference>
<dbReference type="CDD" id="cd01899">
    <property type="entry name" value="Ygr210"/>
    <property type="match status" value="1"/>
</dbReference>
<dbReference type="SUPFAM" id="SSF52540">
    <property type="entry name" value="P-loop containing nucleoside triphosphate hydrolases"/>
    <property type="match status" value="1"/>
</dbReference>
<dbReference type="Proteomes" id="UP000319712">
    <property type="component" value="Unassembled WGS sequence"/>
</dbReference>
<dbReference type="EMBL" id="FXTD01000006">
    <property type="protein sequence ID" value="SMO69432.1"/>
    <property type="molecule type" value="Genomic_DNA"/>
</dbReference>
<dbReference type="PANTHER" id="PTHR23305:SF1">
    <property type="entry name" value="OBG-TYPE G DOMAIN-CONTAINING PROTEIN"/>
    <property type="match status" value="1"/>
</dbReference>
<dbReference type="InterPro" id="IPR031167">
    <property type="entry name" value="G_OBG"/>
</dbReference>
<dbReference type="InterPro" id="IPR004095">
    <property type="entry name" value="TGS"/>
</dbReference>
<dbReference type="Gene3D" id="1.10.8.470">
    <property type="match status" value="1"/>
</dbReference>
<dbReference type="SUPFAM" id="SSF81271">
    <property type="entry name" value="TGS-like"/>
    <property type="match status" value="1"/>
</dbReference>
<dbReference type="GO" id="GO:0005737">
    <property type="term" value="C:cytoplasm"/>
    <property type="evidence" value="ECO:0007669"/>
    <property type="project" value="TreeGrafter"/>
</dbReference>
<dbReference type="AlphaFoldDB" id="A0A521DCX5"/>
<dbReference type="Pfam" id="PF01926">
    <property type="entry name" value="MMR_HSR1"/>
    <property type="match status" value="1"/>
</dbReference>
<dbReference type="Gene3D" id="3.10.20.30">
    <property type="match status" value="1"/>
</dbReference>
<accession>A0A521DCX5</accession>
<evidence type="ECO:0000313" key="3">
    <source>
        <dbReference type="EMBL" id="SMO69432.1"/>
    </source>
</evidence>
<dbReference type="GO" id="GO:0005525">
    <property type="term" value="F:GTP binding"/>
    <property type="evidence" value="ECO:0007669"/>
    <property type="project" value="InterPro"/>
</dbReference>
<evidence type="ECO:0000259" key="2">
    <source>
        <dbReference type="PROSITE" id="PS51710"/>
    </source>
</evidence>
<protein>
    <recommendedName>
        <fullName evidence="2">OBG-type G domain-containing protein</fullName>
    </recommendedName>
</protein>
<dbReference type="Pfam" id="PF02824">
    <property type="entry name" value="TGS"/>
    <property type="match status" value="1"/>
</dbReference>
<name>A0A521DCX5_9EURY</name>
<organism evidence="3 4">
    <name type="scientific">Halorubrum cibi</name>
    <dbReference type="NCBI Taxonomy" id="413815"/>
    <lineage>
        <taxon>Archaea</taxon>
        <taxon>Methanobacteriati</taxon>
        <taxon>Methanobacteriota</taxon>
        <taxon>Stenosarchaea group</taxon>
        <taxon>Halobacteria</taxon>
        <taxon>Halobacteriales</taxon>
        <taxon>Haloferacaceae</taxon>
        <taxon>Halorubrum</taxon>
    </lineage>
</organism>
<dbReference type="Pfam" id="PF08438">
    <property type="entry name" value="YGR210-like_G4"/>
    <property type="match status" value="1"/>
</dbReference>
<dbReference type="InterPro" id="IPR012676">
    <property type="entry name" value="TGS-like"/>
</dbReference>
<dbReference type="Gene3D" id="3.40.50.300">
    <property type="entry name" value="P-loop containing nucleotide triphosphate hydrolases"/>
    <property type="match status" value="1"/>
</dbReference>